<accession>A0A1B1S540</accession>
<dbReference type="SUPFAM" id="SSF88713">
    <property type="entry name" value="Glycoside hydrolase/deacetylase"/>
    <property type="match status" value="1"/>
</dbReference>
<name>A0A1B1S540_9BACL</name>
<dbReference type="PANTHER" id="PTHR34216">
    <property type="match status" value="1"/>
</dbReference>
<dbReference type="InterPro" id="IPR011330">
    <property type="entry name" value="Glyco_hydro/deAcase_b/a-brl"/>
</dbReference>
<evidence type="ECO:0000313" key="4">
    <source>
        <dbReference type="EMBL" id="ANU28313.1"/>
    </source>
</evidence>
<evidence type="ECO:0000259" key="3">
    <source>
        <dbReference type="PROSITE" id="PS51677"/>
    </source>
</evidence>
<reference evidence="4" key="1">
    <citation type="submission" date="2016-10" db="EMBL/GenBank/DDBJ databases">
        <authorList>
            <person name="See-Too W.S."/>
        </authorList>
    </citation>
    <scope>NUCLEOTIDE SEQUENCE</scope>
    <source>
        <strain evidence="4">L10.15</strain>
    </source>
</reference>
<protein>
    <recommendedName>
        <fullName evidence="3">NodB homology domain-containing protein</fullName>
    </recommendedName>
</protein>
<dbReference type="Pfam" id="PF01522">
    <property type="entry name" value="Polysacc_deac_1"/>
    <property type="match status" value="1"/>
</dbReference>
<gene>
    <name evidence="4" type="ORF">I858_015080</name>
</gene>
<dbReference type="InterPro" id="IPR002509">
    <property type="entry name" value="NODB_dom"/>
</dbReference>
<keyword evidence="5" id="KW-1185">Reference proteome</keyword>
<dbReference type="RefSeq" id="WP_065524669.1">
    <property type="nucleotide sequence ID" value="NZ_CP016540.2"/>
</dbReference>
<dbReference type="GO" id="GO:0016810">
    <property type="term" value="F:hydrolase activity, acting on carbon-nitrogen (but not peptide) bonds"/>
    <property type="evidence" value="ECO:0007669"/>
    <property type="project" value="InterPro"/>
</dbReference>
<dbReference type="EMBL" id="CP016540">
    <property type="protein sequence ID" value="ANU28313.1"/>
    <property type="molecule type" value="Genomic_DNA"/>
</dbReference>
<dbReference type="STRING" id="1302659.I858_015080"/>
<organism evidence="4 5">
    <name type="scientific">Planococcus versutus</name>
    <dbReference type="NCBI Taxonomy" id="1302659"/>
    <lineage>
        <taxon>Bacteria</taxon>
        <taxon>Bacillati</taxon>
        <taxon>Bacillota</taxon>
        <taxon>Bacilli</taxon>
        <taxon>Bacillales</taxon>
        <taxon>Caryophanaceae</taxon>
        <taxon>Planococcus</taxon>
    </lineage>
</organism>
<dbReference type="GO" id="GO:0005576">
    <property type="term" value="C:extracellular region"/>
    <property type="evidence" value="ECO:0007669"/>
    <property type="project" value="UniProtKB-SubCell"/>
</dbReference>
<dbReference type="AlphaFoldDB" id="A0A1B1S540"/>
<keyword evidence="2" id="KW-0732">Signal</keyword>
<dbReference type="PANTHER" id="PTHR34216:SF3">
    <property type="entry name" value="POLY-BETA-1,6-N-ACETYL-D-GLUCOSAMINE N-DEACETYLASE"/>
    <property type="match status" value="1"/>
</dbReference>
<dbReference type="InterPro" id="IPR051398">
    <property type="entry name" value="Polysacch_Deacetylase"/>
</dbReference>
<proteinExistence type="predicted"/>
<dbReference type="PROSITE" id="PS51677">
    <property type="entry name" value="NODB"/>
    <property type="match status" value="1"/>
</dbReference>
<feature type="domain" description="NodB homology" evidence="3">
    <location>
        <begin position="116"/>
        <end position="289"/>
    </location>
</feature>
<evidence type="ECO:0000313" key="5">
    <source>
        <dbReference type="Proteomes" id="UP000053354"/>
    </source>
</evidence>
<evidence type="ECO:0000256" key="1">
    <source>
        <dbReference type="ARBA" id="ARBA00004613"/>
    </source>
</evidence>
<comment type="subcellular location">
    <subcellularLocation>
        <location evidence="1">Secreted</location>
    </subcellularLocation>
</comment>
<evidence type="ECO:0000256" key="2">
    <source>
        <dbReference type="ARBA" id="ARBA00022729"/>
    </source>
</evidence>
<sequence>MKKAIKLIIILALVYTIFLFRDDIKEKVFTVNESAMSFPEELNKESCIGLNYHRVLEDNSLVRISRWLLNSDELVKYSVVTTEFEEQLKSLADAGAVFLSEDELLQAKKSGNFPAKCVWVSFDDIDYSVYKNAFPILKKANVPFTMFVIAGRVGDEDFNNLKMATWDQIREMEKSGLASVGSHTYKMHRFENETPIFLVPENRVAFKSDLKKSIEVIEKELEITVRSFAYPYGDTDEFTAQALRDQGLEAGYILAPQTIVPTDDNFYINRVLVNDATHRNVILPFIKSQ</sequence>
<dbReference type="GO" id="GO:0005975">
    <property type="term" value="P:carbohydrate metabolic process"/>
    <property type="evidence" value="ECO:0007669"/>
    <property type="project" value="InterPro"/>
</dbReference>
<dbReference type="KEGG" id="pll:I858_015080"/>
<dbReference type="Proteomes" id="UP000053354">
    <property type="component" value="Chromosome"/>
</dbReference>
<dbReference type="Gene3D" id="3.20.20.370">
    <property type="entry name" value="Glycoside hydrolase/deacetylase"/>
    <property type="match status" value="1"/>
</dbReference>
<dbReference type="OrthoDB" id="9778320at2"/>